<dbReference type="EMBL" id="VPFL01000038">
    <property type="protein sequence ID" value="TXF10022.1"/>
    <property type="molecule type" value="Genomic_DNA"/>
</dbReference>
<keyword evidence="3" id="KW-0503">Monooxygenase</keyword>
<keyword evidence="4" id="KW-1185">Reference proteome</keyword>
<dbReference type="RefSeq" id="WP_147801179.1">
    <property type="nucleotide sequence ID" value="NZ_VPFL01000038.1"/>
</dbReference>
<dbReference type="Pfam" id="PF00866">
    <property type="entry name" value="Ring_hydroxyl_B"/>
    <property type="match status" value="1"/>
</dbReference>
<organism evidence="3 4">
    <name type="scientific">Pelomicrobium methylotrophicum</name>
    <dbReference type="NCBI Taxonomy" id="2602750"/>
    <lineage>
        <taxon>Bacteria</taxon>
        <taxon>Pseudomonadati</taxon>
        <taxon>Pseudomonadota</taxon>
        <taxon>Hydrogenophilia</taxon>
        <taxon>Hydrogenophilia incertae sedis</taxon>
        <taxon>Pelomicrobium</taxon>
    </lineage>
</organism>
<evidence type="ECO:0000313" key="3">
    <source>
        <dbReference type="EMBL" id="TXF10022.1"/>
    </source>
</evidence>
<protein>
    <submittedName>
        <fullName evidence="3">Methanesulfonate monooxygenase</fullName>
    </submittedName>
</protein>
<dbReference type="InParanoid" id="A0A5C7ET09"/>
<name>A0A5C7ET09_9PROT</name>
<accession>A0A5C7ET09</accession>
<dbReference type="InterPro" id="IPR032710">
    <property type="entry name" value="NTF2-like_dom_sf"/>
</dbReference>
<dbReference type="Proteomes" id="UP000321201">
    <property type="component" value="Unassembled WGS sequence"/>
</dbReference>
<evidence type="ECO:0000313" key="4">
    <source>
        <dbReference type="Proteomes" id="UP000321201"/>
    </source>
</evidence>
<dbReference type="InterPro" id="IPR000391">
    <property type="entry name" value="Rng_hydr_dOase-bsu"/>
</dbReference>
<comment type="caution">
    <text evidence="3">The sequence shown here is derived from an EMBL/GenBank/DDBJ whole genome shotgun (WGS) entry which is preliminary data.</text>
</comment>
<dbReference type="SUPFAM" id="SSF54427">
    <property type="entry name" value="NTF2-like"/>
    <property type="match status" value="1"/>
</dbReference>
<proteinExistence type="inferred from homology"/>
<gene>
    <name evidence="3" type="ORF">FR698_15950</name>
</gene>
<reference evidence="3 4" key="1">
    <citation type="submission" date="2019-08" db="EMBL/GenBank/DDBJ databases">
        <title>Pelomicrobium methylotrophicum gen. nov., sp. nov. a moderately thermophilic, facultatively anaerobic, lithoautotrophic and methylotrophic bacterium isolated from a terrestrial mud volcano.</title>
        <authorList>
            <person name="Slobodkina G.B."/>
            <person name="Merkel A.Y."/>
            <person name="Slobodkin A.I."/>
        </authorList>
    </citation>
    <scope>NUCLEOTIDE SEQUENCE [LARGE SCALE GENOMIC DNA]</scope>
    <source>
        <strain evidence="3 4">SM250</strain>
    </source>
</reference>
<evidence type="ECO:0000256" key="1">
    <source>
        <dbReference type="ARBA" id="ARBA00009570"/>
    </source>
</evidence>
<comment type="similarity">
    <text evidence="1">Belongs to the bacterial ring-hydroxylating dioxygenase beta subunit family.</text>
</comment>
<dbReference type="GO" id="GO:0004497">
    <property type="term" value="F:monooxygenase activity"/>
    <property type="evidence" value="ECO:0007669"/>
    <property type="project" value="UniProtKB-KW"/>
</dbReference>
<dbReference type="AlphaFoldDB" id="A0A5C7ET09"/>
<evidence type="ECO:0000256" key="2">
    <source>
        <dbReference type="ARBA" id="ARBA00023002"/>
    </source>
</evidence>
<keyword evidence="2" id="KW-0560">Oxidoreductase</keyword>
<dbReference type="Gene3D" id="3.10.450.50">
    <property type="match status" value="1"/>
</dbReference>
<sequence>MNTDRTAVEELIYDSCMLLDRNDYKGFMALCHPQFHYKIVAYSPEIKREMAWLDHDRDELENLFNTLPKHNSDRSPLTRNAVVYKVAVDEGRQQADVVSALQVYRTALDGGATQLFAVGKYFDTVSLAGDRPKLVNRKVALDTRDLGWGYHVPL</sequence>
<dbReference type="OrthoDB" id="2674149at2"/>